<dbReference type="AlphaFoldDB" id="A0AAW0QSH3"/>
<protein>
    <recommendedName>
        <fullName evidence="1">Heterokaryon incompatibility domain-containing protein</fullName>
    </recommendedName>
</protein>
<dbReference type="Pfam" id="PF26639">
    <property type="entry name" value="Het-6_barrel"/>
    <property type="match status" value="1"/>
</dbReference>
<organism evidence="2 3">
    <name type="scientific">Apiospora kogelbergensis</name>
    <dbReference type="NCBI Taxonomy" id="1337665"/>
    <lineage>
        <taxon>Eukaryota</taxon>
        <taxon>Fungi</taxon>
        <taxon>Dikarya</taxon>
        <taxon>Ascomycota</taxon>
        <taxon>Pezizomycotina</taxon>
        <taxon>Sordariomycetes</taxon>
        <taxon>Xylariomycetidae</taxon>
        <taxon>Amphisphaeriales</taxon>
        <taxon>Apiosporaceae</taxon>
        <taxon>Apiospora</taxon>
    </lineage>
</organism>
<name>A0AAW0QSH3_9PEZI</name>
<accession>A0AAW0QSH3</accession>
<evidence type="ECO:0000259" key="1">
    <source>
        <dbReference type="Pfam" id="PF06985"/>
    </source>
</evidence>
<dbReference type="InterPro" id="IPR010730">
    <property type="entry name" value="HET"/>
</dbReference>
<dbReference type="EMBL" id="JAQQWP010000008">
    <property type="protein sequence ID" value="KAK8105186.1"/>
    <property type="molecule type" value="Genomic_DNA"/>
</dbReference>
<gene>
    <name evidence="2" type="ORF">PG999_008545</name>
</gene>
<evidence type="ECO:0000313" key="2">
    <source>
        <dbReference type="EMBL" id="KAK8105186.1"/>
    </source>
</evidence>
<dbReference type="Pfam" id="PF06985">
    <property type="entry name" value="HET"/>
    <property type="match status" value="1"/>
</dbReference>
<dbReference type="PANTHER" id="PTHR24148">
    <property type="entry name" value="ANKYRIN REPEAT DOMAIN-CONTAINING PROTEIN 39 HOMOLOG-RELATED"/>
    <property type="match status" value="1"/>
</dbReference>
<sequence>MRYIYTQADQVVVWLGAESDDSDLAIDFIEILDQTMRQEKYTVDEIRSRLQDDQYCPHWTALTSFLSRRWWSRIWTIQEFVIPPTLSFWCGNRDVSRMAVFRSLSAADRCTSVGIKETRAFRCAFNRKRVWDLYVEAAKRGKGGKACLSLPLVPLVAYFSCMDATNDRDRLYGLRALATDGDHLDVDYSLSVQEVYLRFAQAFIERHKSLDIMCFATVHSVPLPDPADQRPSPSWVPDWHRQDAFLSMPVMVSQSASVHVGNMRPARYREDDASVRYTASGNKDAIYEFKGSSLLAQGVVVGEVDGLAGFKDSEIVQSSSSRNSTIEQQSEHYLNPEHRQSAIGVLRHVCNSLVLGRRDRFLRSPAPGDEFFRDFAALCAPMIKTPEPQSQSIPTELQEWYHGAKALQIYGNTFEDILREGLRADTSYDSAGPAPNQDEYFDDTFFGRFYDTVIRMSLRLMVSRDGRIGMVPQKAMKGDLICVLYGCSVPVLLRDGAGDNGFLFVGECFLDGCMDGSILEEPGLLERMFLIR</sequence>
<dbReference type="Proteomes" id="UP001392437">
    <property type="component" value="Unassembled WGS sequence"/>
</dbReference>
<comment type="caution">
    <text evidence="2">The sequence shown here is derived from an EMBL/GenBank/DDBJ whole genome shotgun (WGS) entry which is preliminary data.</text>
</comment>
<keyword evidence="3" id="KW-1185">Reference proteome</keyword>
<reference evidence="2 3" key="1">
    <citation type="submission" date="2023-01" db="EMBL/GenBank/DDBJ databases">
        <title>Analysis of 21 Apiospora genomes using comparative genomics revels a genus with tremendous synthesis potential of carbohydrate active enzymes and secondary metabolites.</title>
        <authorList>
            <person name="Sorensen T."/>
        </authorList>
    </citation>
    <scope>NUCLEOTIDE SEQUENCE [LARGE SCALE GENOMIC DNA]</scope>
    <source>
        <strain evidence="2 3">CBS 117206</strain>
    </source>
</reference>
<feature type="domain" description="Heterokaryon incompatibility" evidence="1">
    <location>
        <begin position="1"/>
        <end position="79"/>
    </location>
</feature>
<evidence type="ECO:0000313" key="3">
    <source>
        <dbReference type="Proteomes" id="UP001392437"/>
    </source>
</evidence>
<dbReference type="InterPro" id="IPR052895">
    <property type="entry name" value="HetReg/Transcr_Mod"/>
</dbReference>
<dbReference type="PANTHER" id="PTHR24148:SF64">
    <property type="entry name" value="HETEROKARYON INCOMPATIBILITY DOMAIN-CONTAINING PROTEIN"/>
    <property type="match status" value="1"/>
</dbReference>
<proteinExistence type="predicted"/>